<evidence type="ECO:0000313" key="1">
    <source>
        <dbReference type="EMBL" id="GMN31851.1"/>
    </source>
</evidence>
<accession>A0AA87ZZW2</accession>
<dbReference type="Proteomes" id="UP001187192">
    <property type="component" value="Unassembled WGS sequence"/>
</dbReference>
<dbReference type="AlphaFoldDB" id="A0AA87ZZW2"/>
<organism evidence="1 2">
    <name type="scientific">Ficus carica</name>
    <name type="common">Common fig</name>
    <dbReference type="NCBI Taxonomy" id="3494"/>
    <lineage>
        <taxon>Eukaryota</taxon>
        <taxon>Viridiplantae</taxon>
        <taxon>Streptophyta</taxon>
        <taxon>Embryophyta</taxon>
        <taxon>Tracheophyta</taxon>
        <taxon>Spermatophyta</taxon>
        <taxon>Magnoliopsida</taxon>
        <taxon>eudicotyledons</taxon>
        <taxon>Gunneridae</taxon>
        <taxon>Pentapetalae</taxon>
        <taxon>rosids</taxon>
        <taxon>fabids</taxon>
        <taxon>Rosales</taxon>
        <taxon>Moraceae</taxon>
        <taxon>Ficeae</taxon>
        <taxon>Ficus</taxon>
    </lineage>
</organism>
<protein>
    <submittedName>
        <fullName evidence="1">Uncharacterized protein</fullName>
    </submittedName>
</protein>
<gene>
    <name evidence="1" type="ORF">TIFTF001_041646</name>
</gene>
<reference evidence="1" key="1">
    <citation type="submission" date="2023-07" db="EMBL/GenBank/DDBJ databases">
        <title>draft genome sequence of fig (Ficus carica).</title>
        <authorList>
            <person name="Takahashi T."/>
            <person name="Nishimura K."/>
        </authorList>
    </citation>
    <scope>NUCLEOTIDE SEQUENCE</scope>
</reference>
<keyword evidence="2" id="KW-1185">Reference proteome</keyword>
<proteinExistence type="predicted"/>
<name>A0AA87ZZW2_FICCA</name>
<evidence type="ECO:0000313" key="2">
    <source>
        <dbReference type="Proteomes" id="UP001187192"/>
    </source>
</evidence>
<sequence>MLTLDAWRTGIGCNSQMHAKELERITLDSADLWKADMQQETRWLERWDCTRDLGRCYGQSTAMSARVSICEWGILSPKFS</sequence>
<dbReference type="EMBL" id="BTGU01001955">
    <property type="protein sequence ID" value="GMN31851.1"/>
    <property type="molecule type" value="Genomic_DNA"/>
</dbReference>
<comment type="caution">
    <text evidence="1">The sequence shown here is derived from an EMBL/GenBank/DDBJ whole genome shotgun (WGS) entry which is preliminary data.</text>
</comment>